<feature type="compositionally biased region" description="Polar residues" evidence="1">
    <location>
        <begin position="211"/>
        <end position="237"/>
    </location>
</feature>
<sequence>MAKDSDPDARDPDRAVTNTPAAASPGSQSMLCQKAFQNRYSLPVPVPERSAYMAYESAPLPSVSSAPPRLDALPDFALNGWQRSSTFRDGLEKAVNDINTKYGDSTKTLVNSTSTINSVAVLEKNLPKPRCMVPIYGGTSNARPIIGELWTALKSQEKTVKASTTLNDDPKQKDDDSASPFHGSQKIDAEPNESETDNLAIMETVDDAKESTSQSAATPRSQSNTYIAKVTGKSTDASLKKSDSRSDDTESNDAQVEPDVKCQDKPPVGHAEAASALESIDEDTLHLKEADSASALSQSTSCDLFCAATKASAVSEADPEYGPRPTEATRGRNSSAPSVAALVSKFRRMEQPPENIHHSDGTQEQDEVSVDSNSRFIQSYRQRSEDTDNENSLLSTVSSDNAGNERPSLAVY</sequence>
<dbReference type="OrthoDB" id="4937910at2759"/>
<dbReference type="EMBL" id="ANFO01001047">
    <property type="protein sequence ID" value="KGQ04583.1"/>
    <property type="molecule type" value="Genomic_DNA"/>
</dbReference>
<feature type="compositionally biased region" description="Polar residues" evidence="1">
    <location>
        <begin position="370"/>
        <end position="381"/>
    </location>
</feature>
<feature type="compositionally biased region" description="Basic and acidic residues" evidence="1">
    <location>
        <begin position="238"/>
        <end position="248"/>
    </location>
</feature>
<feature type="compositionally biased region" description="Basic and acidic residues" evidence="1">
    <location>
        <begin position="1"/>
        <end position="14"/>
    </location>
</feature>
<evidence type="ECO:0000313" key="3">
    <source>
        <dbReference type="Proteomes" id="UP000030106"/>
    </source>
</evidence>
<name>A0A0A2VAQ5_BEABA</name>
<dbReference type="AlphaFoldDB" id="A0A0A2VAQ5"/>
<accession>A0A0A2VAQ5</accession>
<feature type="region of interest" description="Disordered" evidence="1">
    <location>
        <begin position="1"/>
        <end position="29"/>
    </location>
</feature>
<feature type="region of interest" description="Disordered" evidence="1">
    <location>
        <begin position="161"/>
        <end position="273"/>
    </location>
</feature>
<proteinExistence type="predicted"/>
<feature type="compositionally biased region" description="Polar residues" evidence="1">
    <location>
        <begin position="16"/>
        <end position="29"/>
    </location>
</feature>
<reference evidence="2 3" key="1">
    <citation type="submission" date="2012-10" db="EMBL/GenBank/DDBJ databases">
        <title>Genome sequencing and analysis of entomopathogenic fungi Beauveria bassiana D1-5.</title>
        <authorList>
            <person name="Li Q."/>
            <person name="Wang L."/>
            <person name="Zhang Z."/>
            <person name="Wang Q."/>
            <person name="Ren J."/>
            <person name="Wang M."/>
            <person name="Xu W."/>
            <person name="Wang J."/>
            <person name="Lu Y."/>
            <person name="Du Q."/>
            <person name="Sun Z."/>
        </authorList>
    </citation>
    <scope>NUCLEOTIDE SEQUENCE [LARGE SCALE GENOMIC DNA]</scope>
    <source>
        <strain evidence="2 3">D1-5</strain>
    </source>
</reference>
<evidence type="ECO:0000256" key="1">
    <source>
        <dbReference type="SAM" id="MobiDB-lite"/>
    </source>
</evidence>
<evidence type="ECO:0000313" key="2">
    <source>
        <dbReference type="EMBL" id="KGQ04583.1"/>
    </source>
</evidence>
<dbReference type="Proteomes" id="UP000030106">
    <property type="component" value="Unassembled WGS sequence"/>
</dbReference>
<gene>
    <name evidence="2" type="ORF">BBAD15_g10172</name>
</gene>
<organism evidence="2 3">
    <name type="scientific">Beauveria bassiana D1-5</name>
    <dbReference type="NCBI Taxonomy" id="1245745"/>
    <lineage>
        <taxon>Eukaryota</taxon>
        <taxon>Fungi</taxon>
        <taxon>Dikarya</taxon>
        <taxon>Ascomycota</taxon>
        <taxon>Pezizomycotina</taxon>
        <taxon>Sordariomycetes</taxon>
        <taxon>Hypocreomycetidae</taxon>
        <taxon>Hypocreales</taxon>
        <taxon>Cordycipitaceae</taxon>
        <taxon>Beauveria</taxon>
    </lineage>
</organism>
<dbReference type="HOGENOM" id="CLU_667278_0_0_1"/>
<protein>
    <submittedName>
        <fullName evidence="2">Uncharacterized protein</fullName>
    </submittedName>
</protein>
<comment type="caution">
    <text evidence="2">The sequence shown here is derived from an EMBL/GenBank/DDBJ whole genome shotgun (WGS) entry which is preliminary data.</text>
</comment>
<feature type="region of interest" description="Disordered" evidence="1">
    <location>
        <begin position="312"/>
        <end position="412"/>
    </location>
</feature>
<feature type="compositionally biased region" description="Basic and acidic residues" evidence="1">
    <location>
        <begin position="347"/>
        <end position="361"/>
    </location>
</feature>
<feature type="compositionally biased region" description="Polar residues" evidence="1">
    <location>
        <begin position="390"/>
        <end position="402"/>
    </location>
</feature>